<evidence type="ECO:0000313" key="3">
    <source>
        <dbReference type="Proteomes" id="UP001268864"/>
    </source>
</evidence>
<feature type="domain" description="Methyltransferase type 11" evidence="1">
    <location>
        <begin position="49"/>
        <end position="143"/>
    </location>
</feature>
<dbReference type="RefSeq" id="WP_310900107.1">
    <property type="nucleotide sequence ID" value="NZ_JAMQOS010000002.1"/>
</dbReference>
<accession>A0ABU2FNF4</accession>
<evidence type="ECO:0000313" key="2">
    <source>
        <dbReference type="EMBL" id="MDS0282278.1"/>
    </source>
</evidence>
<proteinExistence type="predicted"/>
<dbReference type="GO" id="GO:0032259">
    <property type="term" value="P:methylation"/>
    <property type="evidence" value="ECO:0007669"/>
    <property type="project" value="UniProtKB-KW"/>
</dbReference>
<dbReference type="InterPro" id="IPR013216">
    <property type="entry name" value="Methyltransf_11"/>
</dbReference>
<dbReference type="InterPro" id="IPR029063">
    <property type="entry name" value="SAM-dependent_MTases_sf"/>
</dbReference>
<keyword evidence="3" id="KW-1185">Reference proteome</keyword>
<comment type="caution">
    <text evidence="2">The sequence shown here is derived from an EMBL/GenBank/DDBJ whole genome shotgun (WGS) entry which is preliminary data.</text>
</comment>
<dbReference type="Proteomes" id="UP001268864">
    <property type="component" value="Unassembled WGS sequence"/>
</dbReference>
<reference evidence="2 3" key="1">
    <citation type="submission" date="2022-06" db="EMBL/GenBank/DDBJ databases">
        <title>Halomicroarcula sp. a new haloarchaeum isolate from saline soil.</title>
        <authorList>
            <person name="Strakova D."/>
            <person name="Galisteo C."/>
            <person name="Sanchez-Porro C."/>
            <person name="Ventosa A."/>
        </authorList>
    </citation>
    <scope>NUCLEOTIDE SEQUENCE [LARGE SCALE GENOMIC DNA]</scope>
    <source>
        <strain evidence="2 3">S3CR25-11</strain>
    </source>
</reference>
<protein>
    <submittedName>
        <fullName evidence="2">Methyltransferase domain-containing protein</fullName>
    </submittedName>
</protein>
<dbReference type="SUPFAM" id="SSF53335">
    <property type="entry name" value="S-adenosyl-L-methionine-dependent methyltransferases"/>
    <property type="match status" value="1"/>
</dbReference>
<dbReference type="GO" id="GO:0008168">
    <property type="term" value="F:methyltransferase activity"/>
    <property type="evidence" value="ECO:0007669"/>
    <property type="project" value="UniProtKB-KW"/>
</dbReference>
<dbReference type="CDD" id="cd02440">
    <property type="entry name" value="AdoMet_MTases"/>
    <property type="match status" value="1"/>
</dbReference>
<keyword evidence="2" id="KW-0808">Transferase</keyword>
<organism evidence="2 3">
    <name type="scientific">Haloarcula onubensis</name>
    <dbReference type="NCBI Taxonomy" id="2950539"/>
    <lineage>
        <taxon>Archaea</taxon>
        <taxon>Methanobacteriati</taxon>
        <taxon>Methanobacteriota</taxon>
        <taxon>Stenosarchaea group</taxon>
        <taxon>Halobacteria</taxon>
        <taxon>Halobacteriales</taxon>
        <taxon>Haloarculaceae</taxon>
        <taxon>Haloarcula</taxon>
    </lineage>
</organism>
<keyword evidence="2" id="KW-0489">Methyltransferase</keyword>
<gene>
    <name evidence="2" type="ORF">NDI86_09080</name>
</gene>
<dbReference type="Gene3D" id="3.40.50.150">
    <property type="entry name" value="Vaccinia Virus protein VP39"/>
    <property type="match status" value="1"/>
</dbReference>
<dbReference type="EMBL" id="JAMQOS010000002">
    <property type="protein sequence ID" value="MDS0282278.1"/>
    <property type="molecule type" value="Genomic_DNA"/>
</dbReference>
<dbReference type="Pfam" id="PF08241">
    <property type="entry name" value="Methyltransf_11"/>
    <property type="match status" value="1"/>
</dbReference>
<name>A0ABU2FNF4_9EURY</name>
<sequence length="243" mass="27117">MTDFGYWRKRSEEYEGKYSNPERVLDYEKRHRLDAALNMADVPASGVVVDIGVGSGELFNRLEGHTEAERVGVDFSRDIILAASGDDSTARYVQGDGGSLPLATDSVDLLFCLGVVGHIGRDGLEDLITEIARVLRPGGQLLFSFANSASPFRKLRNRYVRLRNGSPSDYDEYDPRRIVELLSDCGLSVEISRYLTYATGLVNTPLNIELYKLLDDYCDECSVLSRLAMTWVVRATRDSSSNR</sequence>
<evidence type="ECO:0000259" key="1">
    <source>
        <dbReference type="Pfam" id="PF08241"/>
    </source>
</evidence>